<dbReference type="PANTHER" id="PTHR44757:SF2">
    <property type="entry name" value="BIOFILM ARCHITECTURE MAINTENANCE PROTEIN MBAA"/>
    <property type="match status" value="1"/>
</dbReference>
<sequence length="2512" mass="283069">MMQTPSSSPVPDLEQAFYRHVAEDVNAPAFFVADPDDDFRLAHVSASCGRYGVQAVAPGMPLAQWISIPDTSQLAGVWRQLAETAEVKIETEGLFDGQQSLIALRLSRWEYGGRYLLAGHVQRVDDVRRAHDQALAELRRREQYQRTLLDNSPYFVWLKDEQSRLLAANTQYARVAGVADTRDLEGKTDFHFFPRELAEKYVADDREVMASGQSKNVEEEYCDEHGVRHWMETWKSPLVVDGKVVGTVGCSRDITERKVYEAAIQARLDLEQQYSLMAANLPGFLYICRVGMDGHLQFLHASVGVQALCGLAPEAVIAAGNNILELVHGEDREILQGVILDSAEKLTPLNVEFRILHPEKGVRWLHAKSTHARQPDGDVLGYGMMLDINERKQDEQRLRIKSLALSEAQRIARLGSWTLDLTDRRLTWSDEVYRIFEIDPVRFSASDQDFFRWVHPDDRNAVQQAFDQSLNTRKPYQIEHRLLMSDGRIKYVLERGEHHYGPDGNPLSTHGTVLDITERKEAEQALREREAFLDTLLDTLPLPVFYKDRAGRYLGFNRAYEEFFSASKAVLLGKTVFDISPQELAEVYAAKDRALFAQGGLQQYESQVRNADGQLRDVVFNKAVFRDVHGDVAGLIGTILDITERKQSENQLKQVVEILEQSVDFIGSASIDGRLQYHNRAARRMLGLAEDADLTGLRISDVHPDWAHQILVEQALPALHEHGVWRGETALRHKNGHEIPVSQLLVLHRDTGGKPLYYSTIMTDISARKRVEGVLEFIAQGGWEKDVESFLQALMRYLGQTLGVAYVLVDKLSGDASIAETLALYAKGDLLPNMQYSLKDTPCSNVMDGLACCYPQGVQQLFPDDRLLVDMEAESYAGQPLMDSTGQVIGLIAVMDDKPIQDIAAIGAILRMVAPRVAAEIERDRAERAIEASHQFLQQIIDTVADPVFVKDRQHRWLLLNDAMCSFMGVSREGLLGKSDYEFFPSEQADVFWAKDEEVFVSGTPNINEESFTDAAGLTHTILTTKSCFKDAQGESILVGTIKDITALKQTQFDLENTTYRLRSVLQTIPDYVWMKNVDGVYLACNHAFERFFGVAEAEIVGKSDYDYVPTELADFFRQKDKEAIDAGAVRINEEWVTLASDGSHILLETRKVPVQDAAGNVIGVLGIGRDITERKQSEEKLELLRLALDNVKETVMLVDESARLVYVNEHTCRTLGYTREELMNMSVPDFNLDYRQDAWSSHWRDLQRHGVLTFESSHRNRAGHVSPIEIVSSYFEANEHCYTLALVRDITERKRQEARFALQDYALNQINEGLFLLDEEARFVQVNEESCRALGYSREELLTMSVFDIDPDYQPEHWQTSRMHEKPGMTATLESRHRTRGGCLIDVEVKSTAIVYEGRSYHLCLVRDITERKQRDEELKLLEYALDHIGEGFYLIDENAEFVRVNAETCRALGYTHDELLGMRVFDIDPDFTPEDWQQLMVGFKNGLASKTIQTRIKTKDGLTFAAEVNANPFSYQGRNYNLALVRDITERKRVEARLALQDKALNQVGEAIYLIAEDASILQVNQGASRMLGYAQEELLTMRIPDIDPLYNEAVWPEHWADLHRRGTITLETLHRCRTGEIISVEVNANMVEYEGQRLNFALIRDITERKLAQQALAERERELRTLTDNLPDPIFRYDREGRRIYVNPAVERLSNKSAAELLGASPKDASLVGKGESEKLMAAIRHVLNTGEPSETEVIYIGPDGREQYFFNLYVPERDTDGSITGVLSIGRNITPRKLAERALMQRERELSTLVENLPTYVVRLDRRLRHVYANSAYMSAVGIAEDRLYGLHVSTFWRAENITVDEYVTTLTRVLETGVQEEVTLEWRSERGRFYSHMVRVAPELDAAGQVLGLLVLGFDITAQRREQLLDAERQRVFEAMAHGGDLAQVLAQVAGYIDASGRGMRASIMLLDESGTRLKSVAAPTLPEVVALGEIDLSQHKGCCAVAASRGERISSDRTCHHAGAMCTVFSQDQDLRGCWSEPIKAASGRMLGVVTVYLQQLGEPQASDMELLREAANLCAIAIERKHIEEQMQRHASYDSLTGLPNRRLFRQRLHEEVMRAERLSEGIALLFIDLDHFKEVNDSLGHEFGDQLLIEAAKRIQACVRESDTVARLGGDEFVVVLTQVDEVSALGHLAQTMVDKLSQPFCLDAHVVYVSASIGIAGYPLDAQDAESLVSCADHAMYAAKNDGRNTFSFFTAAIQQQVHSRLQLAGDLREAMDKGQLQVHYQPIVDIATGEVLKAEALLRWQHPTRGMVSPDVFIPVAEEHGLIHDIGDWVFRQAVMLAKEWNAAACVGTASTLRQVSVNLSPRQFAKGRIDKVWLEHIESLNVDPRSIAIEITEGLLLDDRMDIMEKLARFGMAGMQVALDDFGTGYSAMAYLKKFPIDYLKIDRSFVRDIETDPNDRAIAEAIVVMASKLGLKVIAEGVENEGQRCILDAVGCEYVQGYLYAKPMPVEQFMEFVQAS</sequence>
<gene>
    <name evidence="5" type="ORF">NMK_0381</name>
</gene>
<feature type="domain" description="PAC" evidence="2">
    <location>
        <begin position="215"/>
        <end position="266"/>
    </location>
</feature>
<dbReference type="InterPro" id="IPR001610">
    <property type="entry name" value="PAC"/>
</dbReference>
<feature type="domain" description="PAC" evidence="2">
    <location>
        <begin position="476"/>
        <end position="528"/>
    </location>
</feature>
<dbReference type="Pfam" id="PF00990">
    <property type="entry name" value="GGDEF"/>
    <property type="match status" value="1"/>
</dbReference>
<feature type="domain" description="EAL" evidence="3">
    <location>
        <begin position="2254"/>
        <end position="2512"/>
    </location>
</feature>
<feature type="domain" description="PAS" evidence="1">
    <location>
        <begin position="1058"/>
        <end position="1128"/>
    </location>
</feature>
<dbReference type="InterPro" id="IPR029787">
    <property type="entry name" value="Nucleotide_cyclase"/>
</dbReference>
<dbReference type="NCBIfam" id="TIGR00254">
    <property type="entry name" value="GGDEF"/>
    <property type="match status" value="1"/>
</dbReference>
<reference evidence="5 6" key="1">
    <citation type="journal article" date="2018" name="Environ. Microbiol.">
        <title>Isolation and genomic characterization of Novimethylophilus kurashikiensis gen. nov. sp. nov., a new lanthanide-dependent methylotrophic species of Methylophilaceae.</title>
        <authorList>
            <person name="Lv H."/>
            <person name="Sahin N."/>
            <person name="Tani A."/>
        </authorList>
    </citation>
    <scope>NUCLEOTIDE SEQUENCE [LARGE SCALE GENOMIC DNA]</scope>
    <source>
        <strain evidence="5 6">La2-4</strain>
    </source>
</reference>
<dbReference type="SUPFAM" id="SSF55781">
    <property type="entry name" value="GAF domain-like"/>
    <property type="match status" value="2"/>
</dbReference>
<dbReference type="CDD" id="cd01949">
    <property type="entry name" value="GGDEF"/>
    <property type="match status" value="1"/>
</dbReference>
<dbReference type="Gene3D" id="3.30.450.40">
    <property type="match status" value="1"/>
</dbReference>
<dbReference type="PANTHER" id="PTHR44757">
    <property type="entry name" value="DIGUANYLATE CYCLASE DGCP"/>
    <property type="match status" value="1"/>
</dbReference>
<dbReference type="CDD" id="cd00130">
    <property type="entry name" value="PAS"/>
    <property type="match status" value="13"/>
</dbReference>
<dbReference type="RefSeq" id="WP_109014071.1">
    <property type="nucleotide sequence ID" value="NZ_BDOQ01000002.1"/>
</dbReference>
<dbReference type="InterPro" id="IPR001633">
    <property type="entry name" value="EAL_dom"/>
</dbReference>
<dbReference type="Pfam" id="PF00563">
    <property type="entry name" value="EAL"/>
    <property type="match status" value="1"/>
</dbReference>
<dbReference type="SMART" id="SM00086">
    <property type="entry name" value="PAC"/>
    <property type="match status" value="12"/>
</dbReference>
<feature type="domain" description="PAS" evidence="1">
    <location>
        <begin position="529"/>
        <end position="598"/>
    </location>
</feature>
<dbReference type="Gene3D" id="3.30.70.270">
    <property type="match status" value="1"/>
</dbReference>
<feature type="domain" description="GGDEF" evidence="4">
    <location>
        <begin position="2112"/>
        <end position="2245"/>
    </location>
</feature>
<dbReference type="SUPFAM" id="SSF55785">
    <property type="entry name" value="PYP-like sensor domain (PAS domain)"/>
    <property type="match status" value="13"/>
</dbReference>
<feature type="domain" description="PAS" evidence="1">
    <location>
        <begin position="1181"/>
        <end position="1227"/>
    </location>
</feature>
<feature type="domain" description="PAC" evidence="2">
    <location>
        <begin position="1737"/>
        <end position="1789"/>
    </location>
</feature>
<evidence type="ECO:0000259" key="2">
    <source>
        <dbReference type="PROSITE" id="PS50113"/>
    </source>
</evidence>
<feature type="domain" description="PAS" evidence="1">
    <location>
        <begin position="1539"/>
        <end position="1582"/>
    </location>
</feature>
<dbReference type="NCBIfam" id="TIGR00229">
    <property type="entry name" value="sensory_box"/>
    <property type="match status" value="13"/>
</dbReference>
<feature type="domain" description="PAC" evidence="2">
    <location>
        <begin position="1132"/>
        <end position="1184"/>
    </location>
</feature>
<proteinExistence type="predicted"/>
<evidence type="ECO:0000259" key="1">
    <source>
        <dbReference type="PROSITE" id="PS50112"/>
    </source>
</evidence>
<dbReference type="PROSITE" id="PS50113">
    <property type="entry name" value="PAC"/>
    <property type="match status" value="7"/>
</dbReference>
<dbReference type="Gene3D" id="2.10.70.100">
    <property type="match status" value="1"/>
</dbReference>
<dbReference type="InterPro" id="IPR043128">
    <property type="entry name" value="Rev_trsase/Diguanyl_cyclase"/>
</dbReference>
<dbReference type="CDD" id="cd01948">
    <property type="entry name" value="EAL"/>
    <property type="match status" value="1"/>
</dbReference>
<dbReference type="Pfam" id="PF08448">
    <property type="entry name" value="PAS_4"/>
    <property type="match status" value="7"/>
</dbReference>
<feature type="domain" description="PAS" evidence="1">
    <location>
        <begin position="1662"/>
        <end position="1734"/>
    </location>
</feature>
<dbReference type="InterPro" id="IPR029016">
    <property type="entry name" value="GAF-like_dom_sf"/>
</dbReference>
<dbReference type="InterPro" id="IPR003018">
    <property type="entry name" value="GAF"/>
</dbReference>
<dbReference type="InterPro" id="IPR000700">
    <property type="entry name" value="PAS-assoc_C"/>
</dbReference>
<organism evidence="5 6">
    <name type="scientific">Novimethylophilus kurashikiensis</name>
    <dbReference type="NCBI Taxonomy" id="1825523"/>
    <lineage>
        <taxon>Bacteria</taxon>
        <taxon>Pseudomonadati</taxon>
        <taxon>Pseudomonadota</taxon>
        <taxon>Betaproteobacteria</taxon>
        <taxon>Nitrosomonadales</taxon>
        <taxon>Methylophilaceae</taxon>
        <taxon>Novimethylophilus</taxon>
    </lineage>
</organism>
<evidence type="ECO:0008006" key="7">
    <source>
        <dbReference type="Google" id="ProtNLM"/>
    </source>
</evidence>
<dbReference type="OrthoDB" id="9813903at2"/>
<feature type="domain" description="PAS" evidence="1">
    <location>
        <begin position="1307"/>
        <end position="1357"/>
    </location>
</feature>
<dbReference type="Proteomes" id="UP000245081">
    <property type="component" value="Unassembled WGS sequence"/>
</dbReference>
<dbReference type="SUPFAM" id="SSF141868">
    <property type="entry name" value="EAL domain-like"/>
    <property type="match status" value="1"/>
</dbReference>
<feature type="domain" description="PAS" evidence="1">
    <location>
        <begin position="933"/>
        <end position="987"/>
    </location>
</feature>
<dbReference type="SMART" id="SM00052">
    <property type="entry name" value="EAL"/>
    <property type="match status" value="1"/>
</dbReference>
<dbReference type="PROSITE" id="PS50112">
    <property type="entry name" value="PAS"/>
    <property type="match status" value="9"/>
</dbReference>
<dbReference type="Gene3D" id="3.30.450.20">
    <property type="entry name" value="PAS domain"/>
    <property type="match status" value="13"/>
</dbReference>
<feature type="domain" description="PAC" evidence="2">
    <location>
        <begin position="349"/>
        <end position="400"/>
    </location>
</feature>
<dbReference type="InterPro" id="IPR013656">
    <property type="entry name" value="PAS_4"/>
</dbReference>
<dbReference type="InterPro" id="IPR052155">
    <property type="entry name" value="Biofilm_reg_signaling"/>
</dbReference>
<dbReference type="InterPro" id="IPR000014">
    <property type="entry name" value="PAS"/>
</dbReference>
<dbReference type="GO" id="GO:0003824">
    <property type="term" value="F:catalytic activity"/>
    <property type="evidence" value="ECO:0007669"/>
    <property type="project" value="UniProtKB-ARBA"/>
</dbReference>
<accession>A0A2R5F2M7</accession>
<dbReference type="SUPFAM" id="SSF55073">
    <property type="entry name" value="Nucleotide cyclase"/>
    <property type="match status" value="1"/>
</dbReference>
<comment type="caution">
    <text evidence="5">The sequence shown here is derived from an EMBL/GenBank/DDBJ whole genome shotgun (WGS) entry which is preliminary data.</text>
</comment>
<dbReference type="EMBL" id="BDOQ01000002">
    <property type="protein sequence ID" value="GBG12846.1"/>
    <property type="molecule type" value="Genomic_DNA"/>
</dbReference>
<feature type="domain" description="PAS" evidence="1">
    <location>
        <begin position="1419"/>
        <end position="1492"/>
    </location>
</feature>
<evidence type="ECO:0000313" key="6">
    <source>
        <dbReference type="Proteomes" id="UP000245081"/>
    </source>
</evidence>
<feature type="domain" description="PAS" evidence="1">
    <location>
        <begin position="1790"/>
        <end position="1866"/>
    </location>
</feature>
<dbReference type="SMART" id="SM00267">
    <property type="entry name" value="GGDEF"/>
    <property type="match status" value="1"/>
</dbReference>
<dbReference type="PROSITE" id="PS50883">
    <property type="entry name" value="EAL"/>
    <property type="match status" value="1"/>
</dbReference>
<dbReference type="InterPro" id="IPR035965">
    <property type="entry name" value="PAS-like_dom_sf"/>
</dbReference>
<keyword evidence="6" id="KW-1185">Reference proteome</keyword>
<dbReference type="Pfam" id="PF08447">
    <property type="entry name" value="PAS_3"/>
    <property type="match status" value="2"/>
</dbReference>
<evidence type="ECO:0000259" key="3">
    <source>
        <dbReference type="PROSITE" id="PS50883"/>
    </source>
</evidence>
<feature type="domain" description="PAC" evidence="2">
    <location>
        <begin position="1492"/>
        <end position="1542"/>
    </location>
</feature>
<dbReference type="Pfam" id="PF13426">
    <property type="entry name" value="PAS_9"/>
    <property type="match status" value="4"/>
</dbReference>
<dbReference type="Gene3D" id="3.20.20.450">
    <property type="entry name" value="EAL domain"/>
    <property type="match status" value="1"/>
</dbReference>
<dbReference type="SMART" id="SM00091">
    <property type="entry name" value="PAS"/>
    <property type="match status" value="14"/>
</dbReference>
<dbReference type="SMART" id="SM00065">
    <property type="entry name" value="GAF"/>
    <property type="match status" value="2"/>
</dbReference>
<dbReference type="InterPro" id="IPR000160">
    <property type="entry name" value="GGDEF_dom"/>
</dbReference>
<evidence type="ECO:0000259" key="4">
    <source>
        <dbReference type="PROSITE" id="PS50887"/>
    </source>
</evidence>
<feature type="domain" description="PAC" evidence="2">
    <location>
        <begin position="602"/>
        <end position="654"/>
    </location>
</feature>
<protein>
    <recommendedName>
        <fullName evidence="7">PAS domain S-box protein</fullName>
    </recommendedName>
</protein>
<dbReference type="PROSITE" id="PS50887">
    <property type="entry name" value="GGDEF"/>
    <property type="match status" value="1"/>
</dbReference>
<name>A0A2R5F2M7_9PROT</name>
<evidence type="ECO:0000313" key="5">
    <source>
        <dbReference type="EMBL" id="GBG12846.1"/>
    </source>
</evidence>
<dbReference type="InterPro" id="IPR035919">
    <property type="entry name" value="EAL_sf"/>
</dbReference>
<dbReference type="Pfam" id="PF13185">
    <property type="entry name" value="GAF_2"/>
    <property type="match status" value="1"/>
</dbReference>
<dbReference type="InterPro" id="IPR013655">
    <property type="entry name" value="PAS_fold_3"/>
</dbReference>
<dbReference type="FunFam" id="3.30.70.270:FF:000001">
    <property type="entry name" value="Diguanylate cyclase domain protein"/>
    <property type="match status" value="1"/>
</dbReference>